<dbReference type="PANTHER" id="PTHR24321:SF11">
    <property type="entry name" value="BLR0893 PROTEIN"/>
    <property type="match status" value="1"/>
</dbReference>
<proteinExistence type="inferred from homology"/>
<protein>
    <submittedName>
        <fullName evidence="3">SDR family oxidoreductase</fullName>
    </submittedName>
</protein>
<name>A0ABV6G298_9GAMM</name>
<accession>A0ABV6G298</accession>
<dbReference type="EMBL" id="JBHLVX010000013">
    <property type="protein sequence ID" value="MFC0267147.1"/>
    <property type="molecule type" value="Genomic_DNA"/>
</dbReference>
<dbReference type="NCBIfam" id="NF005559">
    <property type="entry name" value="PRK07231.1"/>
    <property type="match status" value="1"/>
</dbReference>
<dbReference type="PRINTS" id="PR00081">
    <property type="entry name" value="GDHRDH"/>
</dbReference>
<dbReference type="RefSeq" id="WP_019949992.1">
    <property type="nucleotide sequence ID" value="NZ_JBHLVX010000013.1"/>
</dbReference>
<reference evidence="3 4" key="1">
    <citation type="submission" date="2024-09" db="EMBL/GenBank/DDBJ databases">
        <authorList>
            <person name="Sun Q."/>
            <person name="Mori K."/>
        </authorList>
    </citation>
    <scope>NUCLEOTIDE SEQUENCE [LARGE SCALE GENOMIC DNA]</scope>
    <source>
        <strain evidence="3 4">CCM 7415</strain>
    </source>
</reference>
<dbReference type="InterPro" id="IPR002347">
    <property type="entry name" value="SDR_fam"/>
</dbReference>
<keyword evidence="2" id="KW-0560">Oxidoreductase</keyword>
<dbReference type="Gene3D" id="3.40.50.720">
    <property type="entry name" value="NAD(P)-binding Rossmann-like Domain"/>
    <property type="match status" value="1"/>
</dbReference>
<evidence type="ECO:0000313" key="3">
    <source>
        <dbReference type="EMBL" id="MFC0267147.1"/>
    </source>
</evidence>
<evidence type="ECO:0000256" key="2">
    <source>
        <dbReference type="ARBA" id="ARBA00023002"/>
    </source>
</evidence>
<dbReference type="InterPro" id="IPR036291">
    <property type="entry name" value="NAD(P)-bd_dom_sf"/>
</dbReference>
<dbReference type="Proteomes" id="UP001589814">
    <property type="component" value="Unassembled WGS sequence"/>
</dbReference>
<keyword evidence="4" id="KW-1185">Reference proteome</keyword>
<dbReference type="CDD" id="cd05233">
    <property type="entry name" value="SDR_c"/>
    <property type="match status" value="1"/>
</dbReference>
<comment type="caution">
    <text evidence="3">The sequence shown here is derived from an EMBL/GenBank/DDBJ whole genome shotgun (WGS) entry which is preliminary data.</text>
</comment>
<comment type="similarity">
    <text evidence="1">Belongs to the short-chain dehydrogenases/reductases (SDR) family.</text>
</comment>
<evidence type="ECO:0000256" key="1">
    <source>
        <dbReference type="ARBA" id="ARBA00006484"/>
    </source>
</evidence>
<dbReference type="PANTHER" id="PTHR24321">
    <property type="entry name" value="DEHYDROGENASES, SHORT CHAIN"/>
    <property type="match status" value="1"/>
</dbReference>
<sequence length="253" mass="26848">MSDYFADRVALVTGAAMGMGFATARAFAQEGARVVLSDIDRDELEKSVQRLRDEGFEVTGIGCDVTREEQVASLVAQTVATYGRLDAAFNNAGVQSDAAETADATSEEFHRVNAINLFGVWCCMKYELAQMREQGSGAIVNCSSLGGLVGLPGRSIYHGTKHGVVGMTKSTALEYASRGIRVNAVCPGTIDTPMVSRMVESGDLPLDEILKEQPIGRLGRPEEIASAVVWLCGPGSTFVIGHSLPVDGGFTAH</sequence>
<gene>
    <name evidence="3" type="ORF">ACFFHW_03870</name>
</gene>
<organism evidence="3 4">
    <name type="scientific">Kushneria aurantia</name>
    <dbReference type="NCBI Taxonomy" id="504092"/>
    <lineage>
        <taxon>Bacteria</taxon>
        <taxon>Pseudomonadati</taxon>
        <taxon>Pseudomonadota</taxon>
        <taxon>Gammaproteobacteria</taxon>
        <taxon>Oceanospirillales</taxon>
        <taxon>Halomonadaceae</taxon>
        <taxon>Kushneria</taxon>
    </lineage>
</organism>
<evidence type="ECO:0000313" key="4">
    <source>
        <dbReference type="Proteomes" id="UP001589814"/>
    </source>
</evidence>
<dbReference type="SUPFAM" id="SSF51735">
    <property type="entry name" value="NAD(P)-binding Rossmann-fold domains"/>
    <property type="match status" value="1"/>
</dbReference>
<dbReference type="PRINTS" id="PR00080">
    <property type="entry name" value="SDRFAMILY"/>
</dbReference>
<dbReference type="Pfam" id="PF13561">
    <property type="entry name" value="adh_short_C2"/>
    <property type="match status" value="1"/>
</dbReference>